<reference evidence="1" key="1">
    <citation type="submission" date="2022-10" db="EMBL/GenBank/DDBJ databases">
        <authorList>
            <person name="Koch H."/>
        </authorList>
    </citation>
    <scope>NUCLEOTIDE SEQUENCE</scope>
    <source>
        <strain evidence="1">DNF</strain>
    </source>
</reference>
<dbReference type="RefSeq" id="WP_289267801.1">
    <property type="nucleotide sequence ID" value="NZ_OX365700.1"/>
</dbReference>
<proteinExistence type="predicted"/>
<evidence type="ECO:0000313" key="2">
    <source>
        <dbReference type="Proteomes" id="UP001179121"/>
    </source>
</evidence>
<dbReference type="Proteomes" id="UP001179121">
    <property type="component" value="Chromosome"/>
</dbReference>
<name>A0AA86T316_9BACT</name>
<organism evidence="1 2">
    <name type="scientific">Nitrospira tepida</name>
    <dbReference type="NCBI Taxonomy" id="2973512"/>
    <lineage>
        <taxon>Bacteria</taxon>
        <taxon>Pseudomonadati</taxon>
        <taxon>Nitrospirota</taxon>
        <taxon>Nitrospiria</taxon>
        <taxon>Nitrospirales</taxon>
        <taxon>Nitrospiraceae</taxon>
        <taxon>Nitrospira</taxon>
    </lineage>
</organism>
<keyword evidence="2" id="KW-1185">Reference proteome</keyword>
<dbReference type="KEGG" id="nti:DNFV4_01261"/>
<protein>
    <submittedName>
        <fullName evidence="1">Uncharacterized protein</fullName>
    </submittedName>
</protein>
<sequence length="89" mass="9823">MEREDNTVTALLMDIAGLLREFPQALEQRAAEIQATGKDPELVGKLMKGADAMRDSGNIYLSWAKHYADLSEGNSDASTEDDETEDFDV</sequence>
<dbReference type="EMBL" id="OX365700">
    <property type="protein sequence ID" value="CAI4030830.1"/>
    <property type="molecule type" value="Genomic_DNA"/>
</dbReference>
<accession>A0AA86T316</accession>
<dbReference type="AlphaFoldDB" id="A0AA86T316"/>
<gene>
    <name evidence="1" type="ORF">DNFV4_01261</name>
</gene>
<evidence type="ECO:0000313" key="1">
    <source>
        <dbReference type="EMBL" id="CAI4030830.1"/>
    </source>
</evidence>